<dbReference type="Proteomes" id="UP000323221">
    <property type="component" value="Unassembled WGS sequence"/>
</dbReference>
<dbReference type="Gene3D" id="3.40.50.720">
    <property type="entry name" value="NAD(P)-binding Rossmann-like Domain"/>
    <property type="match status" value="1"/>
</dbReference>
<accession>A0A5M8Q7P3</accession>
<sequence>MTQQHVVVTGAAGYIGRHVVTALLDEGARVTAVVRQHRAYRVDERADIVELDLLAPGADLARLTAEGPDALVHLAWEAGFAHDAPAHMLRLSDHYRVLSHFAEAGVGRIAALGTMHEVGRHEGAITAETPTNPMSLYGIAKDALRRAVLHSFGETHAVQWLRAYYIYGDDRNNQSIFTKLLQAAEQGKQVFPFTTGTNRFDFIHVRELGQQIATVALQDEVRGVINVCSGEPVSLRDQVERFIADHELDIRLDVGAFPDRPYDSKETYGDATVIRELMAKRAR</sequence>
<keyword evidence="3" id="KW-1185">Reference proteome</keyword>
<dbReference type="Pfam" id="PF01370">
    <property type="entry name" value="Epimerase"/>
    <property type="match status" value="1"/>
</dbReference>
<organism evidence="2 3">
    <name type="scientific">Agrococcus sediminis</name>
    <dbReference type="NCBI Taxonomy" id="2599924"/>
    <lineage>
        <taxon>Bacteria</taxon>
        <taxon>Bacillati</taxon>
        <taxon>Actinomycetota</taxon>
        <taxon>Actinomycetes</taxon>
        <taxon>Micrococcales</taxon>
        <taxon>Microbacteriaceae</taxon>
        <taxon>Agrococcus</taxon>
    </lineage>
</organism>
<dbReference type="EMBL" id="VOIR01000017">
    <property type="protein sequence ID" value="KAA6430840.1"/>
    <property type="molecule type" value="Genomic_DNA"/>
</dbReference>
<comment type="caution">
    <text evidence="2">The sequence shown here is derived from an EMBL/GenBank/DDBJ whole genome shotgun (WGS) entry which is preliminary data.</text>
</comment>
<dbReference type="InterPro" id="IPR001509">
    <property type="entry name" value="Epimerase_deHydtase"/>
</dbReference>
<evidence type="ECO:0000313" key="3">
    <source>
        <dbReference type="Proteomes" id="UP000323221"/>
    </source>
</evidence>
<evidence type="ECO:0000259" key="1">
    <source>
        <dbReference type="Pfam" id="PF01370"/>
    </source>
</evidence>
<dbReference type="AlphaFoldDB" id="A0A5M8Q7P3"/>
<proteinExistence type="predicted"/>
<protein>
    <submittedName>
        <fullName evidence="2">NAD-dependent epimerase/dehydratase family protein</fullName>
    </submittedName>
</protein>
<name>A0A5M8Q7P3_9MICO</name>
<reference evidence="2 3" key="1">
    <citation type="submission" date="2019-08" db="EMBL/GenBank/DDBJ databases">
        <title>Agrococcus lahaulensis sp. nov., isolated from a cold desert of the Indian Himalayas.</title>
        <authorList>
            <person name="Qu J.H."/>
        </authorList>
    </citation>
    <scope>NUCLEOTIDE SEQUENCE [LARGE SCALE GENOMIC DNA]</scope>
    <source>
        <strain evidence="2 3">NS18</strain>
    </source>
</reference>
<dbReference type="InterPro" id="IPR050177">
    <property type="entry name" value="Lipid_A_modif_metabolic_enz"/>
</dbReference>
<dbReference type="RefSeq" id="WP_146357785.1">
    <property type="nucleotide sequence ID" value="NZ_VOIR01000017.1"/>
</dbReference>
<dbReference type="PANTHER" id="PTHR43245">
    <property type="entry name" value="BIFUNCTIONAL POLYMYXIN RESISTANCE PROTEIN ARNA"/>
    <property type="match status" value="1"/>
</dbReference>
<dbReference type="InterPro" id="IPR036291">
    <property type="entry name" value="NAD(P)-bd_dom_sf"/>
</dbReference>
<dbReference type="SUPFAM" id="SSF51735">
    <property type="entry name" value="NAD(P)-binding Rossmann-fold domains"/>
    <property type="match status" value="1"/>
</dbReference>
<dbReference type="OrthoDB" id="9778052at2"/>
<evidence type="ECO:0000313" key="2">
    <source>
        <dbReference type="EMBL" id="KAA6430840.1"/>
    </source>
</evidence>
<feature type="domain" description="NAD-dependent epimerase/dehydratase" evidence="1">
    <location>
        <begin position="6"/>
        <end position="227"/>
    </location>
</feature>
<gene>
    <name evidence="2" type="ORF">FQ330_11725</name>
</gene>